<keyword evidence="4" id="KW-1185">Reference proteome</keyword>
<evidence type="ECO:0000313" key="2">
    <source>
        <dbReference type="EMBL" id="OHX21064.1"/>
    </source>
</evidence>
<dbReference type="AlphaFoldDB" id="A0A1S1X1C3"/>
<dbReference type="EMBL" id="MKCS01000001">
    <property type="protein sequence ID" value="OHX13138.1"/>
    <property type="molecule type" value="Genomic_DNA"/>
</dbReference>
<proteinExistence type="predicted"/>
<dbReference type="Proteomes" id="UP000180088">
    <property type="component" value="Unassembled WGS sequence"/>
</dbReference>
<comment type="caution">
    <text evidence="1">The sequence shown here is derived from an EMBL/GenBank/DDBJ whole genome shotgun (WGS) entry which is preliminary data.</text>
</comment>
<dbReference type="Proteomes" id="UP000180280">
    <property type="component" value="Unassembled WGS sequence"/>
</dbReference>
<reference evidence="3 4" key="1">
    <citation type="submission" date="2016-09" db="EMBL/GenBank/DDBJ databases">
        <title>Chromobacterium muskegensis sp. nov., an insecticidal bacterium isolated from Sphagnum bogs.</title>
        <authorList>
            <person name="Sparks M.E."/>
            <person name="Blackburn M.B."/>
            <person name="Gundersen-Rindal D.E."/>
            <person name="Mitchell A."/>
            <person name="Farrar R."/>
            <person name="Kuhar D."/>
        </authorList>
    </citation>
    <scope>NUCLEOTIDE SEQUENCE [LARGE SCALE GENOMIC DNA]</scope>
    <source>
        <strain evidence="2 4">14B-1</strain>
        <strain evidence="1 3">37-2</strain>
    </source>
</reference>
<evidence type="ECO:0000313" key="1">
    <source>
        <dbReference type="EMBL" id="OHX13138.1"/>
    </source>
</evidence>
<gene>
    <name evidence="2" type="ORF">BI344_00485</name>
    <name evidence="1" type="ORF">BI347_06200</name>
</gene>
<evidence type="ECO:0000313" key="3">
    <source>
        <dbReference type="Proteomes" id="UP000180088"/>
    </source>
</evidence>
<evidence type="ECO:0000313" key="4">
    <source>
        <dbReference type="Proteomes" id="UP000180280"/>
    </source>
</evidence>
<name>A0A1S1X1C3_9NEIS</name>
<organism evidence="1 3">
    <name type="scientific">Chromobacterium sphagni</name>
    <dbReference type="NCBI Taxonomy" id="1903179"/>
    <lineage>
        <taxon>Bacteria</taxon>
        <taxon>Pseudomonadati</taxon>
        <taxon>Pseudomonadota</taxon>
        <taxon>Betaproteobacteria</taxon>
        <taxon>Neisseriales</taxon>
        <taxon>Chromobacteriaceae</taxon>
        <taxon>Chromobacterium</taxon>
    </lineage>
</organism>
<accession>A0A1S1X1C3</accession>
<protein>
    <submittedName>
        <fullName evidence="1">Uncharacterized protein</fullName>
    </submittedName>
</protein>
<dbReference type="EMBL" id="MKCT01000001">
    <property type="protein sequence ID" value="OHX21064.1"/>
    <property type="molecule type" value="Genomic_DNA"/>
</dbReference>
<sequence length="77" mass="8495">MHRVDERGVVAHRTAHVQLRGQAIDRLVLRGSIGNTAARRLESGYAAVELFYSGRRRSLGRASRRNEKAPRIGGAGE</sequence>